<name>A0A5L4F0L1_CAMUP</name>
<dbReference type="GO" id="GO:0030170">
    <property type="term" value="F:pyridoxal phosphate binding"/>
    <property type="evidence" value="ECO:0007669"/>
    <property type="project" value="InterPro"/>
</dbReference>
<dbReference type="PANTHER" id="PTHR42885:SF2">
    <property type="entry name" value="HISTIDINOL-PHOSPHATE AMINOTRANSFERASE"/>
    <property type="match status" value="1"/>
</dbReference>
<keyword evidence="2 5" id="KW-0032">Aminotransferase</keyword>
<evidence type="ECO:0000313" key="7">
    <source>
        <dbReference type="EMBL" id="EAJ7105497.1"/>
    </source>
</evidence>
<evidence type="ECO:0000259" key="6">
    <source>
        <dbReference type="Pfam" id="PF00155"/>
    </source>
</evidence>
<keyword evidence="4" id="KW-0663">Pyridoxal phosphate</keyword>
<proteinExistence type="inferred from homology"/>
<sequence length="390" mass="45197">MIKLNEKELSIANEIKRLKDEAGSHSPSIFTLAQKLSQLHIKVDACFLSNPYATDLFLRYFDDELLKTYKLRDFLEFYPSQNRIIAEVISQMIRVDAKNIFIGNGAIEIIQAVMHRFVRDKIIICIPTFSSYYEFAKKDTQVVFYQLDKEKDYALDLDDYIGFIKENRPQSIVLINPNNPNGGGFINKMKLKRLLGELSFVENIILDTSFIHFAYEDDKLDLVNLEELCKEFKNLIIIKSMSKDFGIAGIRVGYGVMNEDKVNALLENGYLWNTSGIGEYFLRLYARENFFAEYNELRKDYINKTQTFFATLAKIEQIKVYPSLANFALIELLDGSSSEDFVAKMLIKYGIYMRTCRDKIGLNGEFVRIASRKFEENEIMIEAIKDCFRG</sequence>
<dbReference type="InterPro" id="IPR004838">
    <property type="entry name" value="NHTrfase_class1_PyrdxlP-BS"/>
</dbReference>
<gene>
    <name evidence="7" type="ORF">YZ54_08395</name>
</gene>
<reference evidence="7" key="1">
    <citation type="submission" date="2018-05" db="EMBL/GenBank/DDBJ databases">
        <authorList>
            <consortium name="PulseNet: The National Subtyping Network for Foodborne Disease Surveillance"/>
            <person name="Tarr C.L."/>
            <person name="Trees E."/>
            <person name="Katz L.S."/>
            <person name="Carleton-Romer H.A."/>
            <person name="Stroika S."/>
            <person name="Kucerova Z."/>
            <person name="Roache K.F."/>
            <person name="Sabol A.L."/>
            <person name="Besser J."/>
            <person name="Gerner-Smidt P."/>
        </authorList>
    </citation>
    <scope>NUCLEOTIDE SEQUENCE</scope>
    <source>
        <strain evidence="7">D2813</strain>
    </source>
</reference>
<dbReference type="InterPro" id="IPR004839">
    <property type="entry name" value="Aminotransferase_I/II_large"/>
</dbReference>
<dbReference type="Gene3D" id="3.90.1150.10">
    <property type="entry name" value="Aspartate Aminotransferase, domain 1"/>
    <property type="match status" value="1"/>
</dbReference>
<dbReference type="EC" id="2.6.1.-" evidence="5"/>
<dbReference type="EMBL" id="AACABH010000067">
    <property type="protein sequence ID" value="EAJ7105497.1"/>
    <property type="molecule type" value="Genomic_DNA"/>
</dbReference>
<dbReference type="InterPro" id="IPR015424">
    <property type="entry name" value="PyrdxlP-dep_Trfase"/>
</dbReference>
<evidence type="ECO:0000256" key="1">
    <source>
        <dbReference type="ARBA" id="ARBA00001933"/>
    </source>
</evidence>
<dbReference type="SUPFAM" id="SSF53383">
    <property type="entry name" value="PLP-dependent transferases"/>
    <property type="match status" value="1"/>
</dbReference>
<evidence type="ECO:0000256" key="4">
    <source>
        <dbReference type="ARBA" id="ARBA00022898"/>
    </source>
</evidence>
<dbReference type="InterPro" id="IPR015422">
    <property type="entry name" value="PyrdxlP-dep_Trfase_small"/>
</dbReference>
<keyword evidence="3 5" id="KW-0808">Transferase</keyword>
<dbReference type="Gene3D" id="3.40.640.10">
    <property type="entry name" value="Type I PLP-dependent aspartate aminotransferase-like (Major domain)"/>
    <property type="match status" value="1"/>
</dbReference>
<evidence type="ECO:0000256" key="3">
    <source>
        <dbReference type="ARBA" id="ARBA00022679"/>
    </source>
</evidence>
<dbReference type="PROSITE" id="PS00105">
    <property type="entry name" value="AA_TRANSFER_CLASS_1"/>
    <property type="match status" value="1"/>
</dbReference>
<protein>
    <recommendedName>
        <fullName evidence="5">Aminotransferase</fullName>
        <ecNumber evidence="5">2.6.1.-</ecNumber>
    </recommendedName>
</protein>
<dbReference type="InterPro" id="IPR015421">
    <property type="entry name" value="PyrdxlP-dep_Trfase_major"/>
</dbReference>
<dbReference type="AlphaFoldDB" id="A0A5L4F0L1"/>
<accession>A0A5L4F0L1</accession>
<feature type="domain" description="Aminotransferase class I/classII large" evidence="6">
    <location>
        <begin position="86"/>
        <end position="384"/>
    </location>
</feature>
<dbReference type="CDD" id="cd00609">
    <property type="entry name" value="AAT_like"/>
    <property type="match status" value="1"/>
</dbReference>
<comment type="similarity">
    <text evidence="5">Belongs to the class-I pyridoxal-phosphate-dependent aminotransferase family.</text>
</comment>
<comment type="caution">
    <text evidence="7">The sequence shown here is derived from an EMBL/GenBank/DDBJ whole genome shotgun (WGS) entry which is preliminary data.</text>
</comment>
<organism evidence="7">
    <name type="scientific">Campylobacter upsaliensis</name>
    <dbReference type="NCBI Taxonomy" id="28080"/>
    <lineage>
        <taxon>Bacteria</taxon>
        <taxon>Pseudomonadati</taxon>
        <taxon>Campylobacterota</taxon>
        <taxon>Epsilonproteobacteria</taxon>
        <taxon>Campylobacterales</taxon>
        <taxon>Campylobacteraceae</taxon>
        <taxon>Campylobacter</taxon>
    </lineage>
</organism>
<dbReference type="PANTHER" id="PTHR42885">
    <property type="entry name" value="HISTIDINOL-PHOSPHATE AMINOTRANSFERASE-RELATED"/>
    <property type="match status" value="1"/>
</dbReference>
<dbReference type="Pfam" id="PF00155">
    <property type="entry name" value="Aminotran_1_2"/>
    <property type="match status" value="1"/>
</dbReference>
<comment type="cofactor">
    <cofactor evidence="1 5">
        <name>pyridoxal 5'-phosphate</name>
        <dbReference type="ChEBI" id="CHEBI:597326"/>
    </cofactor>
</comment>
<evidence type="ECO:0000256" key="2">
    <source>
        <dbReference type="ARBA" id="ARBA00022576"/>
    </source>
</evidence>
<dbReference type="GO" id="GO:0008483">
    <property type="term" value="F:transaminase activity"/>
    <property type="evidence" value="ECO:0007669"/>
    <property type="project" value="UniProtKB-KW"/>
</dbReference>
<evidence type="ECO:0000256" key="5">
    <source>
        <dbReference type="RuleBase" id="RU000481"/>
    </source>
</evidence>